<dbReference type="AlphaFoldDB" id="A0A6A6HGG6"/>
<dbReference type="GO" id="GO:0008168">
    <property type="term" value="F:methyltransferase activity"/>
    <property type="evidence" value="ECO:0007669"/>
    <property type="project" value="UniProtKB-KW"/>
</dbReference>
<evidence type="ECO:0000313" key="4">
    <source>
        <dbReference type="Proteomes" id="UP000800092"/>
    </source>
</evidence>
<dbReference type="EMBL" id="ML991781">
    <property type="protein sequence ID" value="KAF2237205.1"/>
    <property type="molecule type" value="Genomic_DNA"/>
</dbReference>
<evidence type="ECO:0000256" key="2">
    <source>
        <dbReference type="ARBA" id="ARBA00022679"/>
    </source>
</evidence>
<name>A0A6A6HGG6_VIRVR</name>
<proteinExistence type="predicted"/>
<dbReference type="OrthoDB" id="16816at2759"/>
<dbReference type="GO" id="GO:0032981">
    <property type="term" value="P:mitochondrial respiratory chain complex I assembly"/>
    <property type="evidence" value="ECO:0007669"/>
    <property type="project" value="TreeGrafter"/>
</dbReference>
<evidence type="ECO:0000313" key="3">
    <source>
        <dbReference type="EMBL" id="KAF2237205.1"/>
    </source>
</evidence>
<dbReference type="Pfam" id="PF13489">
    <property type="entry name" value="Methyltransf_23"/>
    <property type="match status" value="1"/>
</dbReference>
<dbReference type="Gene3D" id="3.40.50.150">
    <property type="entry name" value="Vaccinia Virus protein VP39"/>
    <property type="match status" value="1"/>
</dbReference>
<keyword evidence="2 3" id="KW-0808">Transferase</keyword>
<keyword evidence="4" id="KW-1185">Reference proteome</keyword>
<dbReference type="SUPFAM" id="SSF53335">
    <property type="entry name" value="S-adenosyl-L-methionine-dependent methyltransferases"/>
    <property type="match status" value="1"/>
</dbReference>
<evidence type="ECO:0000256" key="1">
    <source>
        <dbReference type="ARBA" id="ARBA00022603"/>
    </source>
</evidence>
<reference evidence="3" key="1">
    <citation type="journal article" date="2020" name="Stud. Mycol.">
        <title>101 Dothideomycetes genomes: a test case for predicting lifestyles and emergence of pathogens.</title>
        <authorList>
            <person name="Haridas S."/>
            <person name="Albert R."/>
            <person name="Binder M."/>
            <person name="Bloem J."/>
            <person name="Labutti K."/>
            <person name="Salamov A."/>
            <person name="Andreopoulos B."/>
            <person name="Baker S."/>
            <person name="Barry K."/>
            <person name="Bills G."/>
            <person name="Bluhm B."/>
            <person name="Cannon C."/>
            <person name="Castanera R."/>
            <person name="Culley D."/>
            <person name="Daum C."/>
            <person name="Ezra D."/>
            <person name="Gonzalez J."/>
            <person name="Henrissat B."/>
            <person name="Kuo A."/>
            <person name="Liang C."/>
            <person name="Lipzen A."/>
            <person name="Lutzoni F."/>
            <person name="Magnuson J."/>
            <person name="Mondo S."/>
            <person name="Nolan M."/>
            <person name="Ohm R."/>
            <person name="Pangilinan J."/>
            <person name="Park H.-J."/>
            <person name="Ramirez L."/>
            <person name="Alfaro M."/>
            <person name="Sun H."/>
            <person name="Tritt A."/>
            <person name="Yoshinaga Y."/>
            <person name="Zwiers L.-H."/>
            <person name="Turgeon B."/>
            <person name="Goodwin S."/>
            <person name="Spatafora J."/>
            <person name="Crous P."/>
            <person name="Grigoriev I."/>
        </authorList>
    </citation>
    <scope>NUCLEOTIDE SEQUENCE</scope>
    <source>
        <strain evidence="3">Tuck. ex Michener</strain>
    </source>
</reference>
<dbReference type="InterPro" id="IPR029063">
    <property type="entry name" value="SAM-dependent_MTases_sf"/>
</dbReference>
<gene>
    <name evidence="3" type="ORF">EV356DRAFT_442162</name>
</gene>
<dbReference type="PANTHER" id="PTHR13090">
    <property type="entry name" value="ARGININE-HYDROXYLASE NDUFAF5, MITOCHONDRIAL"/>
    <property type="match status" value="1"/>
</dbReference>
<dbReference type="InterPro" id="IPR050602">
    <property type="entry name" value="Malonyl-ACP_OMT"/>
</dbReference>
<protein>
    <submittedName>
        <fullName evidence="3">S-adenosyl-L-methionine-dependent methyltransferase</fullName>
    </submittedName>
</protein>
<dbReference type="Proteomes" id="UP000800092">
    <property type="component" value="Unassembled WGS sequence"/>
</dbReference>
<keyword evidence="1 3" id="KW-0489">Methyltransferase</keyword>
<dbReference type="GO" id="GO:0032259">
    <property type="term" value="P:methylation"/>
    <property type="evidence" value="ECO:0007669"/>
    <property type="project" value="UniProtKB-KW"/>
</dbReference>
<dbReference type="PANTHER" id="PTHR13090:SF1">
    <property type="entry name" value="ARGININE-HYDROXYLASE NDUFAF5, MITOCHONDRIAL"/>
    <property type="match status" value="1"/>
</dbReference>
<dbReference type="GO" id="GO:0005739">
    <property type="term" value="C:mitochondrion"/>
    <property type="evidence" value="ECO:0007669"/>
    <property type="project" value="TreeGrafter"/>
</dbReference>
<accession>A0A6A6HGG6</accession>
<sequence>MNCISRSLRRARIGTGFSTVQRRCYAVQAPGNPPPEVFNEKHKWLQRERAASKPEASRQVDALRDEIASRLCERLLDIKRDFSNVLDLGAGPCTIARTLTQPNPDPDSTQPITAPLSTRISNLTCVDTSPTLLHRDASLPFNHLLPSLTRTVVPTLEQPLPFAPNTFNAILSCLSLHWVNDLPGLLGHCNALLCPDSPFIGAMLGGDTLYELRTSLQLAEMSLLGGTAQHMSPLADVRDVGGVLQRAGFKLLTVDIDDLVIEFPSVFDLMVDLQAMGESNAAVMREPSGLRRDVMAAAEAIYRELHGEDGNEGVPATFRIIYMIGWKEGEGQQTPLERGSGMVSIKEVLEGKKEGSGDDK</sequence>
<organism evidence="3 4">
    <name type="scientific">Viridothelium virens</name>
    <name type="common">Speckled blister lichen</name>
    <name type="synonym">Trypethelium virens</name>
    <dbReference type="NCBI Taxonomy" id="1048519"/>
    <lineage>
        <taxon>Eukaryota</taxon>
        <taxon>Fungi</taxon>
        <taxon>Dikarya</taxon>
        <taxon>Ascomycota</taxon>
        <taxon>Pezizomycotina</taxon>
        <taxon>Dothideomycetes</taxon>
        <taxon>Dothideomycetes incertae sedis</taxon>
        <taxon>Trypetheliales</taxon>
        <taxon>Trypetheliaceae</taxon>
        <taxon>Viridothelium</taxon>
    </lineage>
</organism>